<evidence type="ECO:0000256" key="1">
    <source>
        <dbReference type="ARBA" id="ARBA00005594"/>
    </source>
</evidence>
<dbReference type="GO" id="GO:0006429">
    <property type="term" value="P:leucyl-tRNA aminoacylation"/>
    <property type="evidence" value="ECO:0007669"/>
    <property type="project" value="UniProtKB-UniRule"/>
</dbReference>
<evidence type="ECO:0000256" key="6">
    <source>
        <dbReference type="ARBA" id="ARBA00022917"/>
    </source>
</evidence>
<dbReference type="EMBL" id="SMCX01000007">
    <property type="protein sequence ID" value="TCW24397.1"/>
    <property type="molecule type" value="Genomic_DNA"/>
</dbReference>
<dbReference type="GO" id="GO:0004823">
    <property type="term" value="F:leucine-tRNA ligase activity"/>
    <property type="evidence" value="ECO:0007669"/>
    <property type="project" value="UniProtKB-UniRule"/>
</dbReference>
<dbReference type="PANTHER" id="PTHR43740">
    <property type="entry name" value="LEUCYL-TRNA SYNTHETASE"/>
    <property type="match status" value="1"/>
</dbReference>
<dbReference type="GO" id="GO:0002161">
    <property type="term" value="F:aminoacyl-tRNA deacylase activity"/>
    <property type="evidence" value="ECO:0007669"/>
    <property type="project" value="InterPro"/>
</dbReference>
<dbReference type="SUPFAM" id="SSF50677">
    <property type="entry name" value="ValRS/IleRS/LeuRS editing domain"/>
    <property type="match status" value="1"/>
</dbReference>
<dbReference type="SUPFAM" id="SSF52374">
    <property type="entry name" value="Nucleotidylyl transferase"/>
    <property type="match status" value="1"/>
</dbReference>
<dbReference type="GO" id="GO:0005829">
    <property type="term" value="C:cytosol"/>
    <property type="evidence" value="ECO:0007669"/>
    <property type="project" value="TreeGrafter"/>
</dbReference>
<comment type="similarity">
    <text evidence="1 9 10">Belongs to the class-I aminoacyl-tRNA synthetase family.</text>
</comment>
<dbReference type="CDD" id="cd07958">
    <property type="entry name" value="Anticodon_Ia_Leu_BEm"/>
    <property type="match status" value="1"/>
</dbReference>
<dbReference type="GO" id="GO:0005524">
    <property type="term" value="F:ATP binding"/>
    <property type="evidence" value="ECO:0007669"/>
    <property type="project" value="UniProtKB-UniRule"/>
</dbReference>
<dbReference type="Gene3D" id="3.40.50.620">
    <property type="entry name" value="HUPs"/>
    <property type="match status" value="3"/>
</dbReference>
<dbReference type="PANTHER" id="PTHR43740:SF2">
    <property type="entry name" value="LEUCINE--TRNA LIGASE, MITOCHONDRIAL"/>
    <property type="match status" value="1"/>
</dbReference>
<feature type="domain" description="Leucyl-tRNA synthetase editing" evidence="14">
    <location>
        <begin position="421"/>
        <end position="549"/>
    </location>
</feature>
<dbReference type="InterPro" id="IPR002302">
    <property type="entry name" value="Leu-tRNA-ligase"/>
</dbReference>
<dbReference type="InterPro" id="IPR015413">
    <property type="entry name" value="Methionyl/Leucyl_tRNA_Synth"/>
</dbReference>
<keyword evidence="6 9" id="KW-0648">Protein biosynthesis</keyword>
<accession>A0A4R3ZV40</accession>
<organism evidence="15 16">
    <name type="scientific">Dietzia cinnamea</name>
    <dbReference type="NCBI Taxonomy" id="321318"/>
    <lineage>
        <taxon>Bacteria</taxon>
        <taxon>Bacillati</taxon>
        <taxon>Actinomycetota</taxon>
        <taxon>Actinomycetes</taxon>
        <taxon>Mycobacteriales</taxon>
        <taxon>Dietziaceae</taxon>
        <taxon>Dietzia</taxon>
    </lineage>
</organism>
<dbReference type="Gene3D" id="3.90.740.10">
    <property type="entry name" value="Valyl/Leucyl/Isoleucyl-tRNA synthetase, editing domain"/>
    <property type="match status" value="1"/>
</dbReference>
<dbReference type="FunFam" id="3.40.50.620:FF:000060">
    <property type="entry name" value="Leucine--tRNA ligase"/>
    <property type="match status" value="1"/>
</dbReference>
<dbReference type="PROSITE" id="PS00178">
    <property type="entry name" value="AA_TRNA_LIGASE_I"/>
    <property type="match status" value="1"/>
</dbReference>
<dbReference type="Pfam" id="PF13603">
    <property type="entry name" value="tRNA-synt_1_2"/>
    <property type="match status" value="2"/>
</dbReference>
<dbReference type="FunFam" id="1.10.730.10:FF:000011">
    <property type="entry name" value="Leucine--tRNA ligase chloroplastic/mitochondrial"/>
    <property type="match status" value="1"/>
</dbReference>
<feature type="binding site" evidence="9">
    <location>
        <position position="796"/>
    </location>
    <ligand>
        <name>ATP</name>
        <dbReference type="ChEBI" id="CHEBI:30616"/>
    </ligand>
</feature>
<feature type="domain" description="Methionyl/Valyl/Leucyl/Isoleucyl-tRNA synthetase anticodon-binding" evidence="12">
    <location>
        <begin position="875"/>
        <end position="994"/>
    </location>
</feature>
<dbReference type="InterPro" id="IPR014729">
    <property type="entry name" value="Rossmann-like_a/b/a_fold"/>
</dbReference>
<comment type="catalytic activity">
    <reaction evidence="8 9">
        <text>tRNA(Leu) + L-leucine + ATP = L-leucyl-tRNA(Leu) + AMP + diphosphate</text>
        <dbReference type="Rhea" id="RHEA:11688"/>
        <dbReference type="Rhea" id="RHEA-COMP:9613"/>
        <dbReference type="Rhea" id="RHEA-COMP:9622"/>
        <dbReference type="ChEBI" id="CHEBI:30616"/>
        <dbReference type="ChEBI" id="CHEBI:33019"/>
        <dbReference type="ChEBI" id="CHEBI:57427"/>
        <dbReference type="ChEBI" id="CHEBI:78442"/>
        <dbReference type="ChEBI" id="CHEBI:78494"/>
        <dbReference type="ChEBI" id="CHEBI:456215"/>
        <dbReference type="EC" id="6.1.1.4"/>
    </reaction>
</comment>
<dbReference type="InterPro" id="IPR025709">
    <property type="entry name" value="Leu_tRNA-synth_edit"/>
</dbReference>
<keyword evidence="5 9" id="KW-0067">ATP-binding</keyword>
<dbReference type="Pfam" id="PF09334">
    <property type="entry name" value="tRNA-synt_1g"/>
    <property type="match status" value="1"/>
</dbReference>
<dbReference type="FunFam" id="3.90.740.10:FF:000017">
    <property type="entry name" value="Leucine--tRNA ligase"/>
    <property type="match status" value="1"/>
</dbReference>
<comment type="caution">
    <text evidence="15">The sequence shown here is derived from an EMBL/GenBank/DDBJ whole genome shotgun (WGS) entry which is preliminary data.</text>
</comment>
<gene>
    <name evidence="9" type="primary">leuS</name>
    <name evidence="15" type="ORF">EDD19_10794</name>
</gene>
<dbReference type="Pfam" id="PF08264">
    <property type="entry name" value="Anticodon_1"/>
    <property type="match status" value="1"/>
</dbReference>
<dbReference type="EC" id="6.1.1.4" evidence="9"/>
<feature type="compositionally biased region" description="Polar residues" evidence="11">
    <location>
        <begin position="1"/>
        <end position="24"/>
    </location>
</feature>
<evidence type="ECO:0000256" key="9">
    <source>
        <dbReference type="HAMAP-Rule" id="MF_00049"/>
    </source>
</evidence>
<feature type="region of interest" description="Disordered" evidence="11">
    <location>
        <begin position="392"/>
        <end position="415"/>
    </location>
</feature>
<dbReference type="Proteomes" id="UP000295805">
    <property type="component" value="Unassembled WGS sequence"/>
</dbReference>
<keyword evidence="4 9" id="KW-0547">Nucleotide-binding</keyword>
<dbReference type="AlphaFoldDB" id="A0A4R3ZV40"/>
<dbReference type="GeneID" id="89532298"/>
<dbReference type="FunFam" id="3.40.50.620:FF:000087">
    <property type="entry name" value="Leucine--tRNA ligase"/>
    <property type="match status" value="1"/>
</dbReference>
<dbReference type="SUPFAM" id="SSF47323">
    <property type="entry name" value="Anticodon-binding domain of a subclass of class I aminoacyl-tRNA synthetases"/>
    <property type="match status" value="1"/>
</dbReference>
<keyword evidence="3 9" id="KW-0436">Ligase</keyword>
<keyword evidence="7 9" id="KW-0030">Aminoacyl-tRNA synthetase</keyword>
<evidence type="ECO:0000256" key="7">
    <source>
        <dbReference type="ARBA" id="ARBA00023146"/>
    </source>
</evidence>
<comment type="subcellular location">
    <subcellularLocation>
        <location evidence="9">Cytoplasm</location>
    </subcellularLocation>
</comment>
<name>A0A4R3ZV40_9ACTN</name>
<dbReference type="HAMAP" id="MF_00049_B">
    <property type="entry name" value="Leu_tRNA_synth_B"/>
    <property type="match status" value="1"/>
</dbReference>
<evidence type="ECO:0000313" key="15">
    <source>
        <dbReference type="EMBL" id="TCW24397.1"/>
    </source>
</evidence>
<feature type="region of interest" description="Disordered" evidence="11">
    <location>
        <begin position="1"/>
        <end position="37"/>
    </location>
</feature>
<evidence type="ECO:0000259" key="14">
    <source>
        <dbReference type="Pfam" id="PF13603"/>
    </source>
</evidence>
<dbReference type="PRINTS" id="PR00985">
    <property type="entry name" value="TRNASYNTHLEU"/>
</dbReference>
<evidence type="ECO:0000256" key="8">
    <source>
        <dbReference type="ARBA" id="ARBA00047469"/>
    </source>
</evidence>
<evidence type="ECO:0000256" key="5">
    <source>
        <dbReference type="ARBA" id="ARBA00022840"/>
    </source>
</evidence>
<sequence length="1030" mass="112514">MSSSDQSATGAQPETAAASGSGTQPEGGPAHRYGAALAGEIESRWQREWSERGTFEAPNPVGPLAAPDGELPADKLFVQDMFPYPSGAGLHVGHPLGYIATDVFARYNRMLGTNVLHTLGYDAFGLPAEQYAVQTGQHPRVTTESNIANMERQLGRLGLGHDRRRVFATTDTDFYRWTQWIFLQIHGSWYDPDAPARTTDGGDHPTRTGRARPIAELVEQFASGARPLAAGLPADLAADLAGRTWGELTRAEQEKVLDAHRLVYLSDSTVNWCPGLGTVLANEEVTAEGRSERGNFPVFRKNLSQWMMRITAYADRLVDDLDRLDWTDKVKSMQRNWIGRSQGARVRFAVAEASIEVFTTRPDTLFGATYMVLSPEHPLVDELAGPFWPEVPAGAPGSAPGESTHGALDQRWTGGHSSPAEAVFAYRRAASMKSELERQENKDKTGVFTGAYAVNPVNGEQVPVFVADYVLMGYGTGAIMAVPGHDARDHEFAVAFGLPIRQVVAPADGRELDVQAEAYAGDGVAVNSTNDEGLSLNGLGVDEAKAATIAWLEGEGTGEGTVQYKLRDWLFARQRYWGEPFPVVYDSDGVPHALPEEMLPVELPEVEDYKPVSFDSDDADSVPSPPLAKATEWMTVELDLGDGLKTYTRDANVMPNWAGSSWYQLRYIDPTNSEQLCAIENERYWTGPRPEIHGAGDPGGVDLYVGGVEHAVLHLLYSRFWHKVLFDLGHVTSEEPYRRLFNQGYIQAFAYTDSRGVYVPAAEVTERDGKFYWTDASAGADATEIEVFQEYGKMGKSLKNSVSPDEICDSYGADTLRVYEMSMGPLDTSRPWATKDVVGAHRFLQRLWRVVIDESTGEVRVTDTDSTDSAPGEDVLKALHRTIAGVRDDYAGLRDNTAIAKLIEYVNTLTKAYPTEGPGAPRSVVEPLVLMVAPVAPHLAEELWARLGHTGSLAHGPFPEYDESYLVEDSVEYPVQIKGKVRSRITVPADASPVDVEAAALADAKVQENLGGAAPKKVIVVPGKMVNIVP</sequence>
<dbReference type="InterPro" id="IPR013155">
    <property type="entry name" value="M/V/L/I-tRNA-synth_anticd-bd"/>
</dbReference>
<reference evidence="15 16" key="1">
    <citation type="submission" date="2019-03" db="EMBL/GenBank/DDBJ databases">
        <title>Root nodule microbial communities of legume samples collected from USA, Mexico and Botswana.</title>
        <authorList>
            <person name="Hirsch A."/>
        </authorList>
    </citation>
    <scope>NUCLEOTIDE SEQUENCE [LARGE SCALE GENOMIC DNA]</scope>
    <source>
        <strain evidence="15 16">55</strain>
    </source>
</reference>
<dbReference type="InterPro" id="IPR009080">
    <property type="entry name" value="tRNAsynth_Ia_anticodon-bd"/>
</dbReference>
<evidence type="ECO:0000256" key="3">
    <source>
        <dbReference type="ARBA" id="ARBA00022598"/>
    </source>
</evidence>
<dbReference type="InterPro" id="IPR009008">
    <property type="entry name" value="Val/Leu/Ile-tRNA-synth_edit"/>
</dbReference>
<comment type="caution">
    <text evidence="9">Lacks conserved residue(s) required for the propagation of feature annotation.</text>
</comment>
<evidence type="ECO:0000256" key="11">
    <source>
        <dbReference type="SAM" id="MobiDB-lite"/>
    </source>
</evidence>
<evidence type="ECO:0000256" key="4">
    <source>
        <dbReference type="ARBA" id="ARBA00022741"/>
    </source>
</evidence>
<proteinExistence type="inferred from homology"/>
<evidence type="ECO:0000259" key="12">
    <source>
        <dbReference type="Pfam" id="PF08264"/>
    </source>
</evidence>
<evidence type="ECO:0000259" key="13">
    <source>
        <dbReference type="Pfam" id="PF09334"/>
    </source>
</evidence>
<feature type="domain" description="Methionyl/Leucyl tRNA synthetase" evidence="13">
    <location>
        <begin position="80"/>
        <end position="185"/>
    </location>
</feature>
<evidence type="ECO:0000256" key="2">
    <source>
        <dbReference type="ARBA" id="ARBA00022490"/>
    </source>
</evidence>
<evidence type="ECO:0000256" key="10">
    <source>
        <dbReference type="RuleBase" id="RU363039"/>
    </source>
</evidence>
<evidence type="ECO:0000313" key="16">
    <source>
        <dbReference type="Proteomes" id="UP000295805"/>
    </source>
</evidence>
<keyword evidence="2 9" id="KW-0963">Cytoplasm</keyword>
<feature type="domain" description="Leucyl-tRNA synthetase editing" evidence="14">
    <location>
        <begin position="335"/>
        <end position="384"/>
    </location>
</feature>
<dbReference type="RefSeq" id="WP_131885642.1">
    <property type="nucleotide sequence ID" value="NZ_CP143053.1"/>
</dbReference>
<dbReference type="Gene3D" id="1.10.730.10">
    <property type="entry name" value="Isoleucyl-tRNA Synthetase, Domain 1"/>
    <property type="match status" value="2"/>
</dbReference>
<dbReference type="InterPro" id="IPR001412">
    <property type="entry name" value="aa-tRNA-synth_I_CS"/>
</dbReference>
<feature type="short sequence motif" description="'KMSKS' region" evidence="9">
    <location>
        <begin position="793"/>
        <end position="797"/>
    </location>
</feature>
<protein>
    <recommendedName>
        <fullName evidence="9">Leucine--tRNA ligase</fullName>
        <ecNumber evidence="9">6.1.1.4</ecNumber>
    </recommendedName>
    <alternativeName>
        <fullName evidence="9">Leucyl-tRNA synthetase</fullName>
        <shortName evidence="9">LeuRS</shortName>
    </alternativeName>
</protein>